<comment type="caution">
    <text evidence="7">The sequence shown here is derived from an EMBL/GenBank/DDBJ whole genome shotgun (WGS) entry which is preliminary data.</text>
</comment>
<keyword evidence="2 4" id="KW-0863">Zinc-finger</keyword>
<dbReference type="AlphaFoldDB" id="A0AAU9PTZ1"/>
<dbReference type="PANTHER" id="PTHR31973:SF187">
    <property type="entry name" value="MUTATOR TRANSPOSASE MUDRA PROTEIN"/>
    <property type="match status" value="1"/>
</dbReference>
<dbReference type="SMART" id="SM00575">
    <property type="entry name" value="ZnF_PMZ"/>
    <property type="match status" value="1"/>
</dbReference>
<sequence length="513" mass="60253">MQEGVMASSDDGYADPFAGIHEPFAGFSEMDFELHDIYMDHEPEEEFVSSLDKCKDIFLNVLLSDENLRNSSMADEIRAQVYHATDWQSDEDEQEVLKNNYRIHDPTIKWDKMVPKLGDIFESPTQLKFCVTNYAVSHGYRIYFEKCDSKRIVARCGNRKEENKCPFRIYATWMYKERSFQIKAMNGDHKCSRQFKFGSIVSPEWIGRHYVTEIANKPKMKLQEMIDDIRQRYRCVVSIGQVRRERKWAKNLIEGKLTEHYARICDYAHELLRFAHMIKESTKWNTRICPAVLKKMKLFGKNMRFWLIIHSQQHVFEARRGCDSYMVDLDGKHCTCRLWDLAGIPCVQVIATINYIHQTPDEYIDDMFSKEQFLKCYSANISPVNGSNLWPQTEFIKPLPLVSRRMPGRPKVNRRRHVTENDGRVHTPRTVRCGKCFEYGHNQKGCKNATREPVPMPPKKKGRPRKEQCEPSQAACDRSERQEPVPMPPKKKGRPRKEQFEPSQASCDRSYRY</sequence>
<dbReference type="InterPro" id="IPR004332">
    <property type="entry name" value="Transposase_MuDR"/>
</dbReference>
<keyword evidence="3" id="KW-0862">Zinc</keyword>
<feature type="region of interest" description="Disordered" evidence="5">
    <location>
        <begin position="447"/>
        <end position="513"/>
    </location>
</feature>
<evidence type="ECO:0000313" key="7">
    <source>
        <dbReference type="EMBL" id="CAH1453639.1"/>
    </source>
</evidence>
<evidence type="ECO:0000313" key="8">
    <source>
        <dbReference type="Proteomes" id="UP001157418"/>
    </source>
</evidence>
<evidence type="ECO:0000256" key="1">
    <source>
        <dbReference type="ARBA" id="ARBA00022723"/>
    </source>
</evidence>
<gene>
    <name evidence="7" type="ORF">LVIROSA_LOCUS38871</name>
</gene>
<dbReference type="EMBL" id="CAKMRJ010005745">
    <property type="protein sequence ID" value="CAH1453639.1"/>
    <property type="molecule type" value="Genomic_DNA"/>
</dbReference>
<dbReference type="PROSITE" id="PS50966">
    <property type="entry name" value="ZF_SWIM"/>
    <property type="match status" value="1"/>
</dbReference>
<dbReference type="PANTHER" id="PTHR31973">
    <property type="entry name" value="POLYPROTEIN, PUTATIVE-RELATED"/>
    <property type="match status" value="1"/>
</dbReference>
<dbReference type="Proteomes" id="UP001157418">
    <property type="component" value="Unassembled WGS sequence"/>
</dbReference>
<dbReference type="InterPro" id="IPR007527">
    <property type="entry name" value="Znf_SWIM"/>
</dbReference>
<organism evidence="7 8">
    <name type="scientific">Lactuca virosa</name>
    <dbReference type="NCBI Taxonomy" id="75947"/>
    <lineage>
        <taxon>Eukaryota</taxon>
        <taxon>Viridiplantae</taxon>
        <taxon>Streptophyta</taxon>
        <taxon>Embryophyta</taxon>
        <taxon>Tracheophyta</taxon>
        <taxon>Spermatophyta</taxon>
        <taxon>Magnoliopsida</taxon>
        <taxon>eudicotyledons</taxon>
        <taxon>Gunneridae</taxon>
        <taxon>Pentapetalae</taxon>
        <taxon>asterids</taxon>
        <taxon>campanulids</taxon>
        <taxon>Asterales</taxon>
        <taxon>Asteraceae</taxon>
        <taxon>Cichorioideae</taxon>
        <taxon>Cichorieae</taxon>
        <taxon>Lactucinae</taxon>
        <taxon>Lactuca</taxon>
    </lineage>
</organism>
<keyword evidence="1" id="KW-0479">Metal-binding</keyword>
<evidence type="ECO:0000259" key="6">
    <source>
        <dbReference type="PROSITE" id="PS50966"/>
    </source>
</evidence>
<feature type="domain" description="SWIM-type" evidence="6">
    <location>
        <begin position="325"/>
        <end position="357"/>
    </location>
</feature>
<reference evidence="7 8" key="1">
    <citation type="submission" date="2022-01" db="EMBL/GenBank/DDBJ databases">
        <authorList>
            <person name="Xiong W."/>
            <person name="Schranz E."/>
        </authorList>
    </citation>
    <scope>NUCLEOTIDE SEQUENCE [LARGE SCALE GENOMIC DNA]</scope>
</reference>
<evidence type="ECO:0000256" key="5">
    <source>
        <dbReference type="SAM" id="MobiDB-lite"/>
    </source>
</evidence>
<protein>
    <recommendedName>
        <fullName evidence="6">SWIM-type domain-containing protein</fullName>
    </recommendedName>
</protein>
<name>A0AAU9PTZ1_9ASTR</name>
<evidence type="ECO:0000256" key="4">
    <source>
        <dbReference type="PROSITE-ProRule" id="PRU00325"/>
    </source>
</evidence>
<dbReference type="GO" id="GO:0008270">
    <property type="term" value="F:zinc ion binding"/>
    <property type="evidence" value="ECO:0007669"/>
    <property type="project" value="UniProtKB-KW"/>
</dbReference>
<accession>A0AAU9PTZ1</accession>
<dbReference type="Pfam" id="PF03108">
    <property type="entry name" value="DBD_Tnp_Mut"/>
    <property type="match status" value="1"/>
</dbReference>
<keyword evidence="8" id="KW-1185">Reference proteome</keyword>
<proteinExistence type="predicted"/>
<evidence type="ECO:0000256" key="2">
    <source>
        <dbReference type="ARBA" id="ARBA00022771"/>
    </source>
</evidence>
<dbReference type="InterPro" id="IPR006564">
    <property type="entry name" value="Znf_PMZ"/>
</dbReference>
<evidence type="ECO:0000256" key="3">
    <source>
        <dbReference type="ARBA" id="ARBA00022833"/>
    </source>
</evidence>